<protein>
    <submittedName>
        <fullName evidence="1">Uncharacterized protein</fullName>
    </submittedName>
</protein>
<dbReference type="Proteomes" id="UP000725649">
    <property type="component" value="Unassembled WGS sequence"/>
</dbReference>
<evidence type="ECO:0000313" key="2">
    <source>
        <dbReference type="Proteomes" id="UP000725649"/>
    </source>
</evidence>
<gene>
    <name evidence="1" type="ORF">E7027_00565</name>
</gene>
<accession>A0A928DR21</accession>
<reference evidence="1" key="1">
    <citation type="submission" date="2019-04" db="EMBL/GenBank/DDBJ databases">
        <title>Evolution of Biomass-Degrading Anaerobic Consortia Revealed by Metagenomics.</title>
        <authorList>
            <person name="Peng X."/>
        </authorList>
    </citation>
    <scope>NUCLEOTIDE SEQUENCE</scope>
    <source>
        <strain evidence="1">SIG66</strain>
    </source>
</reference>
<comment type="caution">
    <text evidence="1">The sequence shown here is derived from an EMBL/GenBank/DDBJ whole genome shotgun (WGS) entry which is preliminary data.</text>
</comment>
<dbReference type="EMBL" id="SUVG01000001">
    <property type="protein sequence ID" value="MBE6420634.1"/>
    <property type="molecule type" value="Genomic_DNA"/>
</dbReference>
<name>A0A928DR21_9BACT</name>
<organism evidence="1 2">
    <name type="scientific">Candidatus Avelusimicrobium gallicola</name>
    <dbReference type="NCBI Taxonomy" id="2562704"/>
    <lineage>
        <taxon>Bacteria</taxon>
        <taxon>Pseudomonadati</taxon>
        <taxon>Elusimicrobiota</taxon>
        <taxon>Elusimicrobia</taxon>
        <taxon>Elusimicrobiales</taxon>
        <taxon>Elusimicrobiaceae</taxon>
        <taxon>Candidatus Avelusimicrobium</taxon>
    </lineage>
</organism>
<sequence length="170" mass="19439">MAKIKFGKEGHLELEITPLTIWSNPGSEGEFMEYQLGLYCEGEPVFSSAVQEKLVAVKDEESIYLSDFIAETLAKREDNNWIMLEPKASFYMRPGTPAMGCCSSYNAPDNFFLQITLEQNIFAGEDKVFGPYCNTGLNINFEAPRKAWEQFARDIRAEEEDFDEEEETEE</sequence>
<proteinExistence type="predicted"/>
<dbReference type="AlphaFoldDB" id="A0A928DR21"/>
<evidence type="ECO:0000313" key="1">
    <source>
        <dbReference type="EMBL" id="MBE6420634.1"/>
    </source>
</evidence>